<feature type="compositionally biased region" description="Basic and acidic residues" evidence="1">
    <location>
        <begin position="73"/>
        <end position="95"/>
    </location>
</feature>
<protein>
    <submittedName>
        <fullName evidence="2">Uncharacterized protein</fullName>
    </submittedName>
</protein>
<feature type="compositionally biased region" description="Basic and acidic residues" evidence="1">
    <location>
        <begin position="154"/>
        <end position="168"/>
    </location>
</feature>
<keyword evidence="3" id="KW-1185">Reference proteome</keyword>
<evidence type="ECO:0000313" key="2">
    <source>
        <dbReference type="EMBL" id="SEM67645.1"/>
    </source>
</evidence>
<evidence type="ECO:0000256" key="1">
    <source>
        <dbReference type="SAM" id="MobiDB-lite"/>
    </source>
</evidence>
<feature type="compositionally biased region" description="Gly residues" evidence="1">
    <location>
        <begin position="27"/>
        <end position="36"/>
    </location>
</feature>
<evidence type="ECO:0000313" key="3">
    <source>
        <dbReference type="Proteomes" id="UP000198953"/>
    </source>
</evidence>
<dbReference type="RefSeq" id="WP_091103830.1">
    <property type="nucleotide sequence ID" value="NZ_FOBF01000016.1"/>
</dbReference>
<dbReference type="STRING" id="46177.SAMN05660976_05758"/>
<proteinExistence type="predicted"/>
<feature type="compositionally biased region" description="Low complexity" evidence="1">
    <location>
        <begin position="37"/>
        <end position="47"/>
    </location>
</feature>
<name>A0A1H8AA44_9ACTN</name>
<dbReference type="Proteomes" id="UP000198953">
    <property type="component" value="Unassembled WGS sequence"/>
</dbReference>
<sequence>MRATVLATVPLAFVLLTGCGSGGDGGADVASAGGGASPAASSAASGPTPGGDPYERNLKYAQCMRENGVNVPDPERGKGLMMRFGKETSPEKVQKAQEACKQYAPSGMAGDKADPKRAEAMRKLAQCMRDNGVEAFPDPEGGAVRITPEVGDDPDFKAAQDKCHKEFSDAGPGGA</sequence>
<feature type="region of interest" description="Disordered" evidence="1">
    <location>
        <begin position="132"/>
        <end position="175"/>
    </location>
</feature>
<dbReference type="EMBL" id="FOBF01000016">
    <property type="protein sequence ID" value="SEM67645.1"/>
    <property type="molecule type" value="Genomic_DNA"/>
</dbReference>
<dbReference type="PROSITE" id="PS51257">
    <property type="entry name" value="PROKAR_LIPOPROTEIN"/>
    <property type="match status" value="1"/>
</dbReference>
<dbReference type="OrthoDB" id="7949713at2"/>
<organism evidence="2 3">
    <name type="scientific">Nonomuraea pusilla</name>
    <dbReference type="NCBI Taxonomy" id="46177"/>
    <lineage>
        <taxon>Bacteria</taxon>
        <taxon>Bacillati</taxon>
        <taxon>Actinomycetota</taxon>
        <taxon>Actinomycetes</taxon>
        <taxon>Streptosporangiales</taxon>
        <taxon>Streptosporangiaceae</taxon>
        <taxon>Nonomuraea</taxon>
    </lineage>
</organism>
<accession>A0A1H8AA44</accession>
<gene>
    <name evidence="2" type="ORF">SAMN05660976_05758</name>
</gene>
<dbReference type="AlphaFoldDB" id="A0A1H8AA44"/>
<reference evidence="2 3" key="1">
    <citation type="submission" date="2016-10" db="EMBL/GenBank/DDBJ databases">
        <authorList>
            <person name="de Groot N.N."/>
        </authorList>
    </citation>
    <scope>NUCLEOTIDE SEQUENCE [LARGE SCALE GENOMIC DNA]</scope>
    <source>
        <strain evidence="2 3">DSM 43357</strain>
    </source>
</reference>
<feature type="region of interest" description="Disordered" evidence="1">
    <location>
        <begin position="27"/>
        <end position="118"/>
    </location>
</feature>